<dbReference type="AlphaFoldDB" id="A0AAU8FBU5"/>
<evidence type="ECO:0000256" key="2">
    <source>
        <dbReference type="ARBA" id="ARBA00022525"/>
    </source>
</evidence>
<evidence type="ECO:0000256" key="1">
    <source>
        <dbReference type="ARBA" id="ARBA00004613"/>
    </source>
</evidence>
<dbReference type="GO" id="GO:0005576">
    <property type="term" value="C:extracellular region"/>
    <property type="evidence" value="ECO:0007669"/>
    <property type="project" value="UniProtKB-SubCell"/>
</dbReference>
<keyword evidence="2" id="KW-0964">Secreted</keyword>
<accession>A0AAU8FBU5</accession>
<sequence length="187" mass="19697">MNNRYSQNSPAFKTFNQIGKLLRVLIIFTGFASTAQNVTYQPLYTGATFDGRAINQSLPVGSISGGGNVASAGATYSIALVIPPGTNGISPTVSINYHSMGGNGVLGQGWDIGGLSKITRTTRNMYFDNETNPGVMTNSDRFVLDGTRLIAKAGSYGEPNTPTGLKLKILQLSPLKAHKGTAPNGLK</sequence>
<dbReference type="EMBL" id="CP159289">
    <property type="protein sequence ID" value="XCH21965.1"/>
    <property type="molecule type" value="Genomic_DNA"/>
</dbReference>
<name>A0AAU8FBU5_9BACT</name>
<dbReference type="Pfam" id="PF03534">
    <property type="entry name" value="SpvB"/>
    <property type="match status" value="1"/>
</dbReference>
<evidence type="ECO:0000313" key="4">
    <source>
        <dbReference type="EMBL" id="XCH21965.1"/>
    </source>
</evidence>
<keyword evidence="3" id="KW-0843">Virulence</keyword>
<proteinExistence type="predicted"/>
<gene>
    <name evidence="4" type="ORF">ABV298_16505</name>
</gene>
<evidence type="ECO:0000256" key="3">
    <source>
        <dbReference type="ARBA" id="ARBA00023026"/>
    </source>
</evidence>
<dbReference type="GO" id="GO:0005737">
    <property type="term" value="C:cytoplasm"/>
    <property type="evidence" value="ECO:0007669"/>
    <property type="project" value="InterPro"/>
</dbReference>
<dbReference type="InterPro" id="IPR003284">
    <property type="entry name" value="Sal_SpvB"/>
</dbReference>
<comment type="subcellular location">
    <subcellularLocation>
        <location evidence="1">Secreted</location>
    </subcellularLocation>
</comment>
<reference evidence="4" key="1">
    <citation type="submission" date="2024-06" db="EMBL/GenBank/DDBJ databases">
        <title>Sequencing and assembly of the genome of Dyadobacter sp. strain 676, a symbiont of Cyamopsis tetragonoloba.</title>
        <authorList>
            <person name="Guro P."/>
            <person name="Sazanova A."/>
            <person name="Kuznetsova I."/>
            <person name="Belimov A."/>
            <person name="Safronova V."/>
        </authorList>
    </citation>
    <scope>NUCLEOTIDE SEQUENCE</scope>
    <source>
        <strain evidence="4">676</strain>
    </source>
</reference>
<dbReference type="RefSeq" id="WP_353717299.1">
    <property type="nucleotide sequence ID" value="NZ_CP159289.1"/>
</dbReference>
<organism evidence="4">
    <name type="scientific">Dyadobacter sp. 676</name>
    <dbReference type="NCBI Taxonomy" id="3088362"/>
    <lineage>
        <taxon>Bacteria</taxon>
        <taxon>Pseudomonadati</taxon>
        <taxon>Bacteroidota</taxon>
        <taxon>Cytophagia</taxon>
        <taxon>Cytophagales</taxon>
        <taxon>Spirosomataceae</taxon>
        <taxon>Dyadobacter</taxon>
    </lineage>
</organism>
<protein>
    <submittedName>
        <fullName evidence="4">SpvB/TcaC N-terminal domain-containing protein</fullName>
    </submittedName>
</protein>